<feature type="transmembrane region" description="Helical" evidence="1">
    <location>
        <begin position="12"/>
        <end position="33"/>
    </location>
</feature>
<organism evidence="2">
    <name type="scientific">marine metagenome</name>
    <dbReference type="NCBI Taxonomy" id="408172"/>
    <lineage>
        <taxon>unclassified sequences</taxon>
        <taxon>metagenomes</taxon>
        <taxon>ecological metagenomes</taxon>
    </lineage>
</organism>
<accession>A0A382AQT1</accession>
<feature type="non-terminal residue" evidence="2">
    <location>
        <position position="53"/>
    </location>
</feature>
<keyword evidence="1" id="KW-1133">Transmembrane helix</keyword>
<name>A0A382AQT1_9ZZZZ</name>
<gene>
    <name evidence="2" type="ORF">METZ01_LOCUS156749</name>
</gene>
<protein>
    <submittedName>
        <fullName evidence="2">Uncharacterized protein</fullName>
    </submittedName>
</protein>
<evidence type="ECO:0000256" key="1">
    <source>
        <dbReference type="SAM" id="Phobius"/>
    </source>
</evidence>
<keyword evidence="1" id="KW-0472">Membrane</keyword>
<evidence type="ECO:0000313" key="2">
    <source>
        <dbReference type="EMBL" id="SVB03895.1"/>
    </source>
</evidence>
<dbReference type="AlphaFoldDB" id="A0A382AQT1"/>
<feature type="non-terminal residue" evidence="2">
    <location>
        <position position="1"/>
    </location>
</feature>
<keyword evidence="1" id="KW-0812">Transmembrane</keyword>
<dbReference type="EMBL" id="UINC01026442">
    <property type="protein sequence ID" value="SVB03895.1"/>
    <property type="molecule type" value="Genomic_DNA"/>
</dbReference>
<proteinExistence type="predicted"/>
<reference evidence="2" key="1">
    <citation type="submission" date="2018-05" db="EMBL/GenBank/DDBJ databases">
        <authorList>
            <person name="Lanie J.A."/>
            <person name="Ng W.-L."/>
            <person name="Kazmierczak K.M."/>
            <person name="Andrzejewski T.M."/>
            <person name="Davidsen T.M."/>
            <person name="Wayne K.J."/>
            <person name="Tettelin H."/>
            <person name="Glass J.I."/>
            <person name="Rusch D."/>
            <person name="Podicherti R."/>
            <person name="Tsui H.-C.T."/>
            <person name="Winkler M.E."/>
        </authorList>
    </citation>
    <scope>NUCLEOTIDE SEQUENCE</scope>
</reference>
<sequence length="53" mass="5506">VIREVKVKRSRAGYASITALLLASGFGLILVAAQRFSPDEALATSGTDLVTTA</sequence>